<dbReference type="Gene3D" id="3.40.1190.20">
    <property type="match status" value="1"/>
</dbReference>
<evidence type="ECO:0000313" key="8">
    <source>
        <dbReference type="EMBL" id="MBD1396004.1"/>
    </source>
</evidence>
<dbReference type="NCBIfam" id="TIGR03168">
    <property type="entry name" value="1-PFK"/>
    <property type="match status" value="1"/>
</dbReference>
<protein>
    <submittedName>
        <fullName evidence="8">Hexose kinase</fullName>
        <ecNumber evidence="8">2.7.1.-</ecNumber>
    </submittedName>
</protein>
<dbReference type="InterPro" id="IPR029056">
    <property type="entry name" value="Ribokinase-like"/>
</dbReference>
<dbReference type="SUPFAM" id="SSF53613">
    <property type="entry name" value="Ribokinase-like"/>
    <property type="match status" value="1"/>
</dbReference>
<dbReference type="EC" id="2.7.1.-" evidence="8"/>
<keyword evidence="3" id="KW-0547">Nucleotide-binding</keyword>
<dbReference type="Pfam" id="PF00294">
    <property type="entry name" value="PfkB"/>
    <property type="match status" value="1"/>
</dbReference>
<dbReference type="PROSITE" id="PS00583">
    <property type="entry name" value="PFKB_KINASES_1"/>
    <property type="match status" value="1"/>
</dbReference>
<sequence length="312" mass="33845">MHKIITITINPALDKSTHVKRVLPEKKLRCGEPVFEAGGGGINVSRAIRKLGGDSCAWLLSGGPAGEKLCDLLQEEGVEYWSGKTKSWTRENLMVMEDSTGDQFRFGMPGPQIEESEWQQVLDKLEKLEQVPEFVVASGSLAPGVPDDFYYRMAVIAHKRHFKLIVDTSGDALVKAAGEGLYLIKPNLGELAKLAGKEHISALEQEAFAMQVINEGKCKVLVVSLGPRGAMLASKESGIQYIVPPTVKQKSAVGAGDSMVAGIVLGLTQGKSMEEVVRYGVAAGTAATMTPGSELCRKEDTEEIYQWLMEHK</sequence>
<comment type="similarity">
    <text evidence="1">Belongs to the carbohydrate kinase PfkB family.</text>
</comment>
<dbReference type="Proteomes" id="UP000625551">
    <property type="component" value="Unassembled WGS sequence"/>
</dbReference>
<evidence type="ECO:0000256" key="5">
    <source>
        <dbReference type="ARBA" id="ARBA00022840"/>
    </source>
</evidence>
<keyword evidence="5" id="KW-0067">ATP-binding</keyword>
<proteinExistence type="inferred from homology"/>
<evidence type="ECO:0000256" key="1">
    <source>
        <dbReference type="ARBA" id="ARBA00010688"/>
    </source>
</evidence>
<organism evidence="8 9">
    <name type="scientific">Pontibacter aquaedesilientis</name>
    <dbReference type="NCBI Taxonomy" id="2766980"/>
    <lineage>
        <taxon>Bacteria</taxon>
        <taxon>Pseudomonadati</taxon>
        <taxon>Bacteroidota</taxon>
        <taxon>Cytophagia</taxon>
        <taxon>Cytophagales</taxon>
        <taxon>Hymenobacteraceae</taxon>
        <taxon>Pontibacter</taxon>
    </lineage>
</organism>
<evidence type="ECO:0000313" key="9">
    <source>
        <dbReference type="Proteomes" id="UP000625551"/>
    </source>
</evidence>
<feature type="domain" description="Carbohydrate kinase PfkB" evidence="7">
    <location>
        <begin position="23"/>
        <end position="296"/>
    </location>
</feature>
<evidence type="ECO:0000256" key="3">
    <source>
        <dbReference type="ARBA" id="ARBA00022741"/>
    </source>
</evidence>
<dbReference type="GO" id="GO:0016301">
    <property type="term" value="F:kinase activity"/>
    <property type="evidence" value="ECO:0007669"/>
    <property type="project" value="UniProtKB-KW"/>
</dbReference>
<evidence type="ECO:0000256" key="4">
    <source>
        <dbReference type="ARBA" id="ARBA00022777"/>
    </source>
</evidence>
<dbReference type="PANTHER" id="PTHR46566:SF2">
    <property type="entry name" value="ATP-DEPENDENT 6-PHOSPHOFRUCTOKINASE ISOZYME 2"/>
    <property type="match status" value="1"/>
</dbReference>
<keyword evidence="2 6" id="KW-0808">Transferase</keyword>
<keyword evidence="4 8" id="KW-0418">Kinase</keyword>
<name>A0ABR7XCI2_9BACT</name>
<evidence type="ECO:0000256" key="6">
    <source>
        <dbReference type="PIRNR" id="PIRNR000535"/>
    </source>
</evidence>
<reference evidence="8 9" key="1">
    <citation type="submission" date="2020-09" db="EMBL/GenBank/DDBJ databases">
        <title>Genome sequencing and assembly of Pontibacter sp.</title>
        <authorList>
            <person name="Chhetri G."/>
        </authorList>
    </citation>
    <scope>NUCLEOTIDE SEQUENCE [LARGE SCALE GENOMIC DNA]</scope>
    <source>
        <strain evidence="8 9">JH31</strain>
    </source>
</reference>
<dbReference type="PANTHER" id="PTHR46566">
    <property type="entry name" value="1-PHOSPHOFRUCTOKINASE-RELATED"/>
    <property type="match status" value="1"/>
</dbReference>
<evidence type="ECO:0000256" key="2">
    <source>
        <dbReference type="ARBA" id="ARBA00022679"/>
    </source>
</evidence>
<keyword evidence="9" id="KW-1185">Reference proteome</keyword>
<dbReference type="EMBL" id="JACXAJ010000001">
    <property type="protein sequence ID" value="MBD1396004.1"/>
    <property type="molecule type" value="Genomic_DNA"/>
</dbReference>
<dbReference type="InterPro" id="IPR011611">
    <property type="entry name" value="PfkB_dom"/>
</dbReference>
<dbReference type="PIRSF" id="PIRSF000535">
    <property type="entry name" value="1PFK/6PFK/LacC"/>
    <property type="match status" value="1"/>
</dbReference>
<dbReference type="InterPro" id="IPR002173">
    <property type="entry name" value="Carboh/pur_kinase_PfkB_CS"/>
</dbReference>
<dbReference type="RefSeq" id="WP_191182149.1">
    <property type="nucleotide sequence ID" value="NZ_JACXAJ010000001.1"/>
</dbReference>
<evidence type="ECO:0000259" key="7">
    <source>
        <dbReference type="Pfam" id="PF00294"/>
    </source>
</evidence>
<comment type="caution">
    <text evidence="8">The sequence shown here is derived from an EMBL/GenBank/DDBJ whole genome shotgun (WGS) entry which is preliminary data.</text>
</comment>
<dbReference type="CDD" id="cd01164">
    <property type="entry name" value="FruK_PfkB_like"/>
    <property type="match status" value="1"/>
</dbReference>
<dbReference type="InterPro" id="IPR017583">
    <property type="entry name" value="Tagatose/fructose_Pkinase"/>
</dbReference>
<accession>A0ABR7XCI2</accession>
<gene>
    <name evidence="8" type="ORF">H9Q13_02405</name>
</gene>